<evidence type="ECO:0000313" key="3">
    <source>
        <dbReference type="Proteomes" id="UP000807469"/>
    </source>
</evidence>
<dbReference type="Pfam" id="PF01535">
    <property type="entry name" value="PPR"/>
    <property type="match status" value="2"/>
</dbReference>
<dbReference type="PANTHER" id="PTHR47939">
    <property type="entry name" value="MEMBRANE-ASSOCIATED SALT-INDUCIBLE PROTEIN-LIKE"/>
    <property type="match status" value="1"/>
</dbReference>
<dbReference type="NCBIfam" id="TIGR00756">
    <property type="entry name" value="PPR"/>
    <property type="match status" value="4"/>
</dbReference>
<dbReference type="InterPro" id="IPR050667">
    <property type="entry name" value="PPR-containing_protein"/>
</dbReference>
<comment type="caution">
    <text evidence="2">The sequence shown here is derived from an EMBL/GenBank/DDBJ whole genome shotgun (WGS) entry which is preliminary data.</text>
</comment>
<dbReference type="Proteomes" id="UP000807469">
    <property type="component" value="Unassembled WGS sequence"/>
</dbReference>
<evidence type="ECO:0000256" key="1">
    <source>
        <dbReference type="PROSITE-ProRule" id="PRU00708"/>
    </source>
</evidence>
<proteinExistence type="predicted"/>
<dbReference type="AlphaFoldDB" id="A0A9P5YQM9"/>
<protein>
    <recommendedName>
        <fullName evidence="4">Pentatricopeptide repeat-containing protein</fullName>
    </recommendedName>
</protein>
<sequence length="555" mass="62442">MLAHLDRNEPDAAIELYVSYRQNVEEPVDYDSQLVEAGISLVETDADQSFNPGRVSLLLTVTTAYAMQNSFHDALKTYLSAGFQPSSYRKQRLLQSLENNPDMHQKVEKYLNRLSVAAMVSQPAYLSKRIMNISQPKSTKQLEQLYNDVIDGISGPEPYLAVNFPSISPERPIAMTEVGWTSFQTGFLKSERPDLASNIWTDLKKHGFTPGVAMWTALIDTYANLRDSRQAMITWNTMLENGIKPDTLCYRAIITALFDDDKADAALDRFKEYYRTAKDKTGHAILVYNTILRGLLLLSRIDDAKTILRIMQTKGPKPDIISFNTFLAYYCRQKDFKGLSSIVSQMSETDISGDVVTFSTILTALLNAGRKDAITTILSLMRKQGIQPNVATYSAIIDHQIREQTEESLAAALNVLDKMEQDESTRPNEVTYTSILAGLYRGSWMSPERAEAVKKEILAKMKQANISLKVPTYHILIRAAVGSENPKGHLDALAMLDEMEKEGLPRTNTVWYILFAGLMQRGLWSVAKVLVDKMESSGHQPSPRVERLVNDIKRM</sequence>
<dbReference type="PROSITE" id="PS50007">
    <property type="entry name" value="PIPLC_X_DOMAIN"/>
    <property type="match status" value="1"/>
</dbReference>
<organism evidence="2 3">
    <name type="scientific">Pholiota conissans</name>
    <dbReference type="NCBI Taxonomy" id="109636"/>
    <lineage>
        <taxon>Eukaryota</taxon>
        <taxon>Fungi</taxon>
        <taxon>Dikarya</taxon>
        <taxon>Basidiomycota</taxon>
        <taxon>Agaricomycotina</taxon>
        <taxon>Agaricomycetes</taxon>
        <taxon>Agaricomycetidae</taxon>
        <taxon>Agaricales</taxon>
        <taxon>Agaricineae</taxon>
        <taxon>Strophariaceae</taxon>
        <taxon>Pholiota</taxon>
    </lineage>
</organism>
<name>A0A9P5YQM9_9AGAR</name>
<dbReference type="PROSITE" id="PS51375">
    <property type="entry name" value="PPR"/>
    <property type="match status" value="3"/>
</dbReference>
<evidence type="ECO:0000313" key="2">
    <source>
        <dbReference type="EMBL" id="KAF9474093.1"/>
    </source>
</evidence>
<feature type="repeat" description="PPR" evidence="1">
    <location>
        <begin position="354"/>
        <end position="388"/>
    </location>
</feature>
<keyword evidence="3" id="KW-1185">Reference proteome</keyword>
<dbReference type="EMBL" id="MU155397">
    <property type="protein sequence ID" value="KAF9474093.1"/>
    <property type="molecule type" value="Genomic_DNA"/>
</dbReference>
<dbReference type="InterPro" id="IPR002885">
    <property type="entry name" value="PPR_rpt"/>
</dbReference>
<dbReference type="Pfam" id="PF13041">
    <property type="entry name" value="PPR_2"/>
    <property type="match status" value="1"/>
</dbReference>
<dbReference type="Gene3D" id="1.25.40.10">
    <property type="entry name" value="Tetratricopeptide repeat domain"/>
    <property type="match status" value="3"/>
</dbReference>
<dbReference type="InterPro" id="IPR011990">
    <property type="entry name" value="TPR-like_helical_dom_sf"/>
</dbReference>
<evidence type="ECO:0008006" key="4">
    <source>
        <dbReference type="Google" id="ProtNLM"/>
    </source>
</evidence>
<dbReference type="Pfam" id="PF13812">
    <property type="entry name" value="PPR_3"/>
    <property type="match status" value="1"/>
</dbReference>
<feature type="repeat" description="PPR" evidence="1">
    <location>
        <begin position="211"/>
        <end position="245"/>
    </location>
</feature>
<gene>
    <name evidence="2" type="ORF">BDN70DRAFT_816277</name>
</gene>
<feature type="repeat" description="PPR" evidence="1">
    <location>
        <begin position="284"/>
        <end position="318"/>
    </location>
</feature>
<dbReference type="OrthoDB" id="185373at2759"/>
<reference evidence="2" key="1">
    <citation type="submission" date="2020-11" db="EMBL/GenBank/DDBJ databases">
        <authorList>
            <consortium name="DOE Joint Genome Institute"/>
            <person name="Ahrendt S."/>
            <person name="Riley R."/>
            <person name="Andreopoulos W."/>
            <person name="Labutti K."/>
            <person name="Pangilinan J."/>
            <person name="Ruiz-Duenas F.J."/>
            <person name="Barrasa J.M."/>
            <person name="Sanchez-Garcia M."/>
            <person name="Camarero S."/>
            <person name="Miyauchi S."/>
            <person name="Serrano A."/>
            <person name="Linde D."/>
            <person name="Babiker R."/>
            <person name="Drula E."/>
            <person name="Ayuso-Fernandez I."/>
            <person name="Pacheco R."/>
            <person name="Padilla G."/>
            <person name="Ferreira P."/>
            <person name="Barriuso J."/>
            <person name="Kellner H."/>
            <person name="Castanera R."/>
            <person name="Alfaro M."/>
            <person name="Ramirez L."/>
            <person name="Pisabarro A.G."/>
            <person name="Kuo A."/>
            <person name="Tritt A."/>
            <person name="Lipzen A."/>
            <person name="He G."/>
            <person name="Yan M."/>
            <person name="Ng V."/>
            <person name="Cullen D."/>
            <person name="Martin F."/>
            <person name="Rosso M.-N."/>
            <person name="Henrissat B."/>
            <person name="Hibbett D."/>
            <person name="Martinez A.T."/>
            <person name="Grigoriev I.V."/>
        </authorList>
    </citation>
    <scope>NUCLEOTIDE SEQUENCE</scope>
    <source>
        <strain evidence="2">CIRM-BRFM 674</strain>
    </source>
</reference>
<accession>A0A9P5YQM9</accession>
<dbReference type="PANTHER" id="PTHR47939:SF5">
    <property type="entry name" value="PENTACOTRIPEPTIDE-REPEAT REGION OF PRORP DOMAIN-CONTAINING PROTEIN"/>
    <property type="match status" value="1"/>
</dbReference>